<proteinExistence type="predicted"/>
<protein>
    <submittedName>
        <fullName evidence="3">Uncharacterized protein</fullName>
    </submittedName>
</protein>
<evidence type="ECO:0000256" key="1">
    <source>
        <dbReference type="SAM" id="Phobius"/>
    </source>
</evidence>
<keyword evidence="2" id="KW-0732">Signal</keyword>
<reference evidence="3 4" key="1">
    <citation type="submission" date="2016-11" db="EMBL/GenBank/DDBJ databases">
        <title>Whole Genome Sequencing of Mucilaginibacter polytrichastri RG4-7(T) isolated from the moss sample.</title>
        <authorList>
            <person name="Li Y."/>
        </authorList>
    </citation>
    <scope>NUCLEOTIDE SEQUENCE [LARGE SCALE GENOMIC DNA]</scope>
    <source>
        <strain evidence="3 4">RG4-7</strain>
    </source>
</reference>
<dbReference type="EMBL" id="MPPL01000001">
    <property type="protein sequence ID" value="OKS88788.1"/>
    <property type="molecule type" value="Genomic_DNA"/>
</dbReference>
<dbReference type="OrthoDB" id="1029065at2"/>
<dbReference type="STRING" id="1302689.RG47T_4266"/>
<feature type="chain" id="PRO_5010334097" evidence="2">
    <location>
        <begin position="18"/>
        <end position="95"/>
    </location>
</feature>
<feature type="transmembrane region" description="Helical" evidence="1">
    <location>
        <begin position="73"/>
        <end position="93"/>
    </location>
</feature>
<keyword evidence="1" id="KW-0812">Transmembrane</keyword>
<feature type="signal peptide" evidence="2">
    <location>
        <begin position="1"/>
        <end position="17"/>
    </location>
</feature>
<evidence type="ECO:0000313" key="4">
    <source>
        <dbReference type="Proteomes" id="UP000186720"/>
    </source>
</evidence>
<sequence>MKKLLVFVLFLPAAAFAQPGITEMQEARSDLTQSFFSARDLSLVVAAILGIIGAVRIYHNLQMGRERFTAEVSAWFFSALFMVLLGAFLQAVFGI</sequence>
<keyword evidence="1" id="KW-1133">Transmembrane helix</keyword>
<keyword evidence="1" id="KW-0472">Membrane</keyword>
<dbReference type="AlphaFoldDB" id="A0A1Q6A456"/>
<dbReference type="Proteomes" id="UP000186720">
    <property type="component" value="Unassembled WGS sequence"/>
</dbReference>
<feature type="transmembrane region" description="Helical" evidence="1">
    <location>
        <begin position="41"/>
        <end position="61"/>
    </location>
</feature>
<organism evidence="3 4">
    <name type="scientific">Mucilaginibacter polytrichastri</name>
    <dbReference type="NCBI Taxonomy" id="1302689"/>
    <lineage>
        <taxon>Bacteria</taxon>
        <taxon>Pseudomonadati</taxon>
        <taxon>Bacteroidota</taxon>
        <taxon>Sphingobacteriia</taxon>
        <taxon>Sphingobacteriales</taxon>
        <taxon>Sphingobacteriaceae</taxon>
        <taxon>Mucilaginibacter</taxon>
    </lineage>
</organism>
<gene>
    <name evidence="3" type="ORF">RG47T_4266</name>
</gene>
<evidence type="ECO:0000313" key="3">
    <source>
        <dbReference type="EMBL" id="OKS88788.1"/>
    </source>
</evidence>
<keyword evidence="4" id="KW-1185">Reference proteome</keyword>
<comment type="caution">
    <text evidence="3">The sequence shown here is derived from an EMBL/GenBank/DDBJ whole genome shotgun (WGS) entry which is preliminary data.</text>
</comment>
<dbReference type="InterPro" id="IPR025408">
    <property type="entry name" value="DUF4134"/>
</dbReference>
<dbReference type="Pfam" id="PF13572">
    <property type="entry name" value="DUF4134"/>
    <property type="match status" value="1"/>
</dbReference>
<dbReference type="RefSeq" id="WP_074491328.1">
    <property type="nucleotide sequence ID" value="NZ_FPAM01000009.1"/>
</dbReference>
<name>A0A1Q6A456_9SPHI</name>
<accession>A0A1Q6A456</accession>
<evidence type="ECO:0000256" key="2">
    <source>
        <dbReference type="SAM" id="SignalP"/>
    </source>
</evidence>